<comment type="caution">
    <text evidence="1">The sequence shown here is derived from an EMBL/GenBank/DDBJ whole genome shotgun (WGS) entry which is preliminary data.</text>
</comment>
<dbReference type="Pfam" id="PF19577">
    <property type="entry name" value="DcaP"/>
    <property type="match status" value="1"/>
</dbReference>
<protein>
    <recommendedName>
        <fullName evidence="3">Porin</fullName>
    </recommendedName>
</protein>
<gene>
    <name evidence="1" type="ORF">GCM10007852_08090</name>
</gene>
<evidence type="ECO:0008006" key="3">
    <source>
        <dbReference type="Google" id="ProtNLM"/>
    </source>
</evidence>
<proteinExistence type="predicted"/>
<dbReference type="InterPro" id="IPR045748">
    <property type="entry name" value="DcaP"/>
</dbReference>
<name>A0AA37WG81_9ALTE</name>
<accession>A0AA37WG81</accession>
<organism evidence="1 2">
    <name type="scientific">Agaribacter marinus</name>
    <dbReference type="NCBI Taxonomy" id="1431249"/>
    <lineage>
        <taxon>Bacteria</taxon>
        <taxon>Pseudomonadati</taxon>
        <taxon>Pseudomonadota</taxon>
        <taxon>Gammaproteobacteria</taxon>
        <taxon>Alteromonadales</taxon>
        <taxon>Alteromonadaceae</taxon>
        <taxon>Agaribacter</taxon>
    </lineage>
</organism>
<reference evidence="1" key="1">
    <citation type="journal article" date="2014" name="Int. J. Syst. Evol. Microbiol.">
        <title>Complete genome sequence of Corynebacterium casei LMG S-19264T (=DSM 44701T), isolated from a smear-ripened cheese.</title>
        <authorList>
            <consortium name="US DOE Joint Genome Institute (JGI-PGF)"/>
            <person name="Walter F."/>
            <person name="Albersmeier A."/>
            <person name="Kalinowski J."/>
            <person name="Ruckert C."/>
        </authorList>
    </citation>
    <scope>NUCLEOTIDE SEQUENCE</scope>
    <source>
        <strain evidence="1">NBRC 110023</strain>
    </source>
</reference>
<keyword evidence="2" id="KW-1185">Reference proteome</keyword>
<sequence>MRRLITTTLLVSLYFIFSPFVHSEYKVKLSEDQEISFGGYIKVDSRYVDGDVAYRPFWIGTGQVLDESKSQFNMNVAETRLNTKYKHGEVTGFVEIDFLGGGGNEIVSNSHQPRLRHAFIKYKDILAGQTWSTFMNTSAIAETADFAGATVGLVFIRQAQIRYSHGNFKFAIENPESWGGDTSSDVLPDIIGRYDFKGDWGGISVSTLVRQLNTSLEEKETSVAGSVAGRINVGEKNDIKFQFHKGELGRYVGVAFAPDLIGNEVESTTSTLVAYRHFWNDSLRSTILFGKAVSDLSDLDRSQWSVNIFDNLTDKLTYGFELGQFRVDDKDADSNYAQFSLTYKL</sequence>
<dbReference type="Proteomes" id="UP001156601">
    <property type="component" value="Unassembled WGS sequence"/>
</dbReference>
<evidence type="ECO:0000313" key="1">
    <source>
        <dbReference type="EMBL" id="GLR69901.1"/>
    </source>
</evidence>
<reference evidence="1" key="2">
    <citation type="submission" date="2023-01" db="EMBL/GenBank/DDBJ databases">
        <title>Draft genome sequence of Agaribacter marinus strain NBRC 110023.</title>
        <authorList>
            <person name="Sun Q."/>
            <person name="Mori K."/>
        </authorList>
    </citation>
    <scope>NUCLEOTIDE SEQUENCE</scope>
    <source>
        <strain evidence="1">NBRC 110023</strain>
    </source>
</reference>
<dbReference type="EMBL" id="BSOT01000005">
    <property type="protein sequence ID" value="GLR69901.1"/>
    <property type="molecule type" value="Genomic_DNA"/>
</dbReference>
<dbReference type="RefSeq" id="WP_284216208.1">
    <property type="nucleotide sequence ID" value="NZ_BSOT01000005.1"/>
</dbReference>
<evidence type="ECO:0000313" key="2">
    <source>
        <dbReference type="Proteomes" id="UP001156601"/>
    </source>
</evidence>
<dbReference type="AlphaFoldDB" id="A0AA37WG81"/>
<dbReference type="SUPFAM" id="SSF56935">
    <property type="entry name" value="Porins"/>
    <property type="match status" value="1"/>
</dbReference>